<gene>
    <name evidence="3" type="primary">mdlY</name>
    <name evidence="2" type="ORF">B5J93_09005</name>
    <name evidence="3" type="ORF">NCTC11012_02007</name>
</gene>
<dbReference type="EMBL" id="MXAP01000092">
    <property type="protein sequence ID" value="OPH36677.1"/>
    <property type="molecule type" value="Genomic_DNA"/>
</dbReference>
<dbReference type="EC" id="3.5.1.86" evidence="3"/>
<dbReference type="SUPFAM" id="SSF75304">
    <property type="entry name" value="Amidase signature (AS) enzymes"/>
    <property type="match status" value="1"/>
</dbReference>
<dbReference type="InterPro" id="IPR000120">
    <property type="entry name" value="Amidase"/>
</dbReference>
<evidence type="ECO:0000313" key="4">
    <source>
        <dbReference type="Proteomes" id="UP000190777"/>
    </source>
</evidence>
<dbReference type="InterPro" id="IPR036928">
    <property type="entry name" value="AS_sf"/>
</dbReference>
<name>A0A378QTI6_9GAMM</name>
<organism evidence="3 5">
    <name type="scientific">Moraxella equi</name>
    <dbReference type="NCBI Taxonomy" id="60442"/>
    <lineage>
        <taxon>Bacteria</taxon>
        <taxon>Pseudomonadati</taxon>
        <taxon>Pseudomonadota</taxon>
        <taxon>Gammaproteobacteria</taxon>
        <taxon>Moraxellales</taxon>
        <taxon>Moraxellaceae</taxon>
        <taxon>Moraxella</taxon>
    </lineage>
</organism>
<keyword evidence="3" id="KW-0378">Hydrolase</keyword>
<dbReference type="PANTHER" id="PTHR11895:SF176">
    <property type="entry name" value="AMIDASE AMID-RELATED"/>
    <property type="match status" value="1"/>
</dbReference>
<keyword evidence="4" id="KW-1185">Reference proteome</keyword>
<evidence type="ECO:0000313" key="3">
    <source>
        <dbReference type="EMBL" id="STZ03752.1"/>
    </source>
</evidence>
<protein>
    <submittedName>
        <fullName evidence="3">Mandelamide hydrolase</fullName>
        <ecNumber evidence="3">3.5.1.86</ecNumber>
    </submittedName>
</protein>
<dbReference type="Gene3D" id="3.90.1300.10">
    <property type="entry name" value="Amidase signature (AS) domain"/>
    <property type="match status" value="1"/>
</dbReference>
<dbReference type="Pfam" id="PF01425">
    <property type="entry name" value="Amidase"/>
    <property type="match status" value="1"/>
</dbReference>
<dbReference type="Proteomes" id="UP000254618">
    <property type="component" value="Unassembled WGS sequence"/>
</dbReference>
<evidence type="ECO:0000313" key="5">
    <source>
        <dbReference type="Proteomes" id="UP000254618"/>
    </source>
</evidence>
<reference evidence="3 5" key="2">
    <citation type="submission" date="2018-06" db="EMBL/GenBank/DDBJ databases">
        <authorList>
            <consortium name="Pathogen Informatics"/>
            <person name="Doyle S."/>
        </authorList>
    </citation>
    <scope>NUCLEOTIDE SEQUENCE [LARGE SCALE GENOMIC DNA]</scope>
    <source>
        <strain evidence="3 5">NCTC11012</strain>
    </source>
</reference>
<dbReference type="EMBL" id="UGQF01000001">
    <property type="protein sequence ID" value="STZ03752.1"/>
    <property type="molecule type" value="Genomic_DNA"/>
</dbReference>
<dbReference type="InterPro" id="IPR023631">
    <property type="entry name" value="Amidase_dom"/>
</dbReference>
<proteinExistence type="predicted"/>
<reference evidence="2 4" key="1">
    <citation type="submission" date="2017-03" db="EMBL/GenBank/DDBJ databases">
        <title>Draft genome sequence of Moraxella equi CCUG 4950T type strain.</title>
        <authorList>
            <person name="Salva-Serra F."/>
            <person name="Engstrom-Jakobsson H."/>
            <person name="Thorell K."/>
            <person name="Jaen-Luchoro D."/>
            <person name="Gonzales-Siles L."/>
            <person name="Karlsson R."/>
            <person name="Yazdan S."/>
            <person name="Boulund F."/>
            <person name="Johnning A."/>
            <person name="Engstrand L."/>
            <person name="Kristiansson E."/>
            <person name="Moore E."/>
        </authorList>
    </citation>
    <scope>NUCLEOTIDE SEQUENCE [LARGE SCALE GENOMIC DNA]</scope>
    <source>
        <strain evidence="2 4">CCUG 4950</strain>
    </source>
</reference>
<sequence length="449" mass="48775">MTTTALDLAHAYATGDTCPIKVLDTLYEHIDDAPNAFISLTKELAYAQAQSAKIRWQRGNPLSIFDGIPIAYKDLFDVKHTITTAGAKLRVHAPPATQDAHVVSTLHHMGLTCVGKTNLSEFAYSGLGLNPHFGTPTNFTNPDHVAGGSSSGSATVVGHGIVPLAMGTDTAGSIRIPASFNGLVGFRASRQRYDKQGVFPLADSLDTLGPIAHDVIDCLLIDELLHHQPCLDWLNDDHPTRLAQSHALPTLVFDPAIVALADDDVQACFHEWVQTLTKAGFYIKAETITALHDTLACINEQWLGSAEAYTLHEELLHSPQADELDRRVRTRLMLAKDIKASTQIRLYARRAVYQQALMHKLGNRLFIMPTVRHTAPVLAKLEADDNYFAHINAQTLNLTMIGSFLDMPTLSLPIGTDAQGLPIGASVAGVTGSDRQVLMSGHVIQTYLS</sequence>
<dbReference type="InterPro" id="IPR020556">
    <property type="entry name" value="Amidase_CS"/>
</dbReference>
<dbReference type="RefSeq" id="WP_079326084.1">
    <property type="nucleotide sequence ID" value="NZ_MXAP01000092.1"/>
</dbReference>
<evidence type="ECO:0000259" key="1">
    <source>
        <dbReference type="Pfam" id="PF01425"/>
    </source>
</evidence>
<dbReference type="PANTHER" id="PTHR11895">
    <property type="entry name" value="TRANSAMIDASE"/>
    <property type="match status" value="1"/>
</dbReference>
<accession>A0A378QTI6</accession>
<dbReference type="Proteomes" id="UP000190777">
    <property type="component" value="Unassembled WGS sequence"/>
</dbReference>
<dbReference type="PROSITE" id="PS00571">
    <property type="entry name" value="AMIDASES"/>
    <property type="match status" value="1"/>
</dbReference>
<feature type="domain" description="Amidase" evidence="1">
    <location>
        <begin position="28"/>
        <end position="438"/>
    </location>
</feature>
<evidence type="ECO:0000313" key="2">
    <source>
        <dbReference type="EMBL" id="OPH36677.1"/>
    </source>
</evidence>
<dbReference type="AlphaFoldDB" id="A0A378QTI6"/>
<dbReference type="GO" id="GO:0050537">
    <property type="term" value="F:mandelamide amidase activity"/>
    <property type="evidence" value="ECO:0007669"/>
    <property type="project" value="UniProtKB-EC"/>
</dbReference>